<evidence type="ECO:0000256" key="2">
    <source>
        <dbReference type="ARBA" id="ARBA00022525"/>
    </source>
</evidence>
<keyword evidence="8" id="KW-1185">Reference proteome</keyword>
<feature type="domain" description="PKD" evidence="6">
    <location>
        <begin position="513"/>
        <end position="558"/>
    </location>
</feature>
<dbReference type="PANTHER" id="PTHR40088">
    <property type="entry name" value="PECTATE LYASE (EUROFUNG)"/>
    <property type="match status" value="1"/>
</dbReference>
<dbReference type="Gene3D" id="2.160.20.10">
    <property type="entry name" value="Single-stranded right-handed beta-helix, Pectin lyase-like"/>
    <property type="match status" value="1"/>
</dbReference>
<feature type="chain" id="PRO_5045362526" description="PKD domain-containing protein" evidence="5">
    <location>
        <begin position="25"/>
        <end position="944"/>
    </location>
</feature>
<feature type="signal peptide" evidence="5">
    <location>
        <begin position="1"/>
        <end position="24"/>
    </location>
</feature>
<keyword evidence="3 5" id="KW-0732">Signal</keyword>
<dbReference type="Pfam" id="PF18911">
    <property type="entry name" value="PKD_4"/>
    <property type="match status" value="1"/>
</dbReference>
<dbReference type="RefSeq" id="WP_345638949.1">
    <property type="nucleotide sequence ID" value="NZ_BAABJQ010000049.1"/>
</dbReference>
<keyword evidence="2" id="KW-0964">Secreted</keyword>
<organism evidence="7 8">
    <name type="scientific">Rugosimonospora acidiphila</name>
    <dbReference type="NCBI Taxonomy" id="556531"/>
    <lineage>
        <taxon>Bacteria</taxon>
        <taxon>Bacillati</taxon>
        <taxon>Actinomycetota</taxon>
        <taxon>Actinomycetes</taxon>
        <taxon>Micromonosporales</taxon>
        <taxon>Micromonosporaceae</taxon>
        <taxon>Rugosimonospora</taxon>
    </lineage>
</organism>
<feature type="region of interest" description="Disordered" evidence="4">
    <location>
        <begin position="315"/>
        <end position="371"/>
    </location>
</feature>
<accession>A0ABP9SUF3</accession>
<dbReference type="InterPro" id="IPR013783">
    <property type="entry name" value="Ig-like_fold"/>
</dbReference>
<dbReference type="CDD" id="cd00146">
    <property type="entry name" value="PKD"/>
    <property type="match status" value="1"/>
</dbReference>
<dbReference type="Proteomes" id="UP001501570">
    <property type="component" value="Unassembled WGS sequence"/>
</dbReference>
<dbReference type="SMART" id="SM00089">
    <property type="entry name" value="PKD"/>
    <property type="match status" value="2"/>
</dbReference>
<comment type="caution">
    <text evidence="7">The sequence shown here is derived from an EMBL/GenBank/DDBJ whole genome shotgun (WGS) entry which is preliminary data.</text>
</comment>
<reference evidence="8" key="1">
    <citation type="journal article" date="2019" name="Int. J. Syst. Evol. Microbiol.">
        <title>The Global Catalogue of Microorganisms (GCM) 10K type strain sequencing project: providing services to taxonomists for standard genome sequencing and annotation.</title>
        <authorList>
            <consortium name="The Broad Institute Genomics Platform"/>
            <consortium name="The Broad Institute Genome Sequencing Center for Infectious Disease"/>
            <person name="Wu L."/>
            <person name="Ma J."/>
        </authorList>
    </citation>
    <scope>NUCLEOTIDE SEQUENCE [LARGE SCALE GENOMIC DNA]</scope>
    <source>
        <strain evidence="8">JCM 18304</strain>
    </source>
</reference>
<dbReference type="InterPro" id="IPR011050">
    <property type="entry name" value="Pectin_lyase_fold/virulence"/>
</dbReference>
<dbReference type="InterPro" id="IPR052052">
    <property type="entry name" value="Polysaccharide_Lyase_9"/>
</dbReference>
<feature type="domain" description="PKD" evidence="6">
    <location>
        <begin position="377"/>
        <end position="463"/>
    </location>
</feature>
<dbReference type="InterPro" id="IPR022409">
    <property type="entry name" value="PKD/Chitinase_dom"/>
</dbReference>
<dbReference type="PANTHER" id="PTHR40088:SF2">
    <property type="entry name" value="SECRETED SUGAR HYDROLASE"/>
    <property type="match status" value="1"/>
</dbReference>
<protein>
    <recommendedName>
        <fullName evidence="6">PKD domain-containing protein</fullName>
    </recommendedName>
</protein>
<evidence type="ECO:0000256" key="5">
    <source>
        <dbReference type="SAM" id="SignalP"/>
    </source>
</evidence>
<dbReference type="InterPro" id="IPR000601">
    <property type="entry name" value="PKD_dom"/>
</dbReference>
<dbReference type="Gene3D" id="2.60.40.10">
    <property type="entry name" value="Immunoglobulins"/>
    <property type="match status" value="2"/>
</dbReference>
<dbReference type="InterPro" id="IPR035986">
    <property type="entry name" value="PKD_dom_sf"/>
</dbReference>
<dbReference type="PROSITE" id="PS50093">
    <property type="entry name" value="PKD"/>
    <property type="match status" value="2"/>
</dbReference>
<evidence type="ECO:0000313" key="8">
    <source>
        <dbReference type="Proteomes" id="UP001501570"/>
    </source>
</evidence>
<evidence type="ECO:0000256" key="4">
    <source>
        <dbReference type="SAM" id="MobiDB-lite"/>
    </source>
</evidence>
<gene>
    <name evidence="7" type="ORF">GCM10023322_80870</name>
</gene>
<sequence>MRPSRRLLALALMLVATTTLVAPAAAASADPPSTVYVNSGVTCDDSGSGTEDLPFCNLQPAADQAVAGQTIVVAPSPAEYGSVTISRSGTPGAPITFTSIGKQKPVLLGAVSLAGVHDVTFSGIQVIGLGGTAAIGVTGSTDVTIDRALLQPASGNTAASGVTIDGDSSGVTVSKSEIQGFQGPIVRVDPGALHVTVTTNVLQAHGSGGVAIHGAVDAAVTGNAFTAGCGGYITIDGGASATVENNVSNVTTGTGCPSPTVGLSVDADSAAGVHADYNAYRTLAPAVEDDWGGTTYPTAAAFQTATGQGAHDLDLSTAAGSIPPENSPLLDSADANAPGELSTDFNGNPRADDPLVADTGIGTPAADRGPYERQDLIGPVVAMTPVEGLAPLATTFKVTSSGTSPWNEPVSYTVDFGDGGGSMPVASGDVLSHTYRTPGVYTETTTAADTGGTRSTATQTVTVGTVAPPKVTMALGAETFTNPALGQTEILPGYAGGTVTVSEPWEVSSAVIDWGDGATSDLATDTATISISHGYSVVGSYPVTLTVTDRLGRVSTASGTATAGDAFSRTVDDPKRVYDSRSGGGVDKVPAGGVVKLSLDQLNAGFGEADGALVNVTVTNAKSSGFIAVYPDGTPTPTTSNVDYAAGQTVANHALALAGGDGIVDFYNHSTGPVDLIVDTYGFQTHGEVGDTYQPAGPVRVLDTRSGLGAPAGAVASKDTVTFQVAGTNGVPADAAEVVMNLTATDTKSAGFLTAYAHGTTRPGISNADWTTGQTACSLVVIPLTDGKVTLYNSGPGTADFLADLVGYYNQYGDASVFLPSAPQRLLDTRSGLGSNGQIAKLQPGQTITLPVASHVNAPAAGVSAVEINLTTTNESSPGYITAYPHGAARPTTSSVDFAGGQTVANMAIVPVGANGSIDLYNGGGATVDLLVDLYGGYYQYPSN</sequence>
<dbReference type="SUPFAM" id="SSF51126">
    <property type="entry name" value="Pectin lyase-like"/>
    <property type="match status" value="1"/>
</dbReference>
<evidence type="ECO:0000259" key="6">
    <source>
        <dbReference type="PROSITE" id="PS50093"/>
    </source>
</evidence>
<dbReference type="InterPro" id="IPR012334">
    <property type="entry name" value="Pectin_lyas_fold"/>
</dbReference>
<evidence type="ECO:0000313" key="7">
    <source>
        <dbReference type="EMBL" id="GAA5201257.1"/>
    </source>
</evidence>
<name>A0ABP9SUF3_9ACTN</name>
<proteinExistence type="predicted"/>
<dbReference type="SUPFAM" id="SSF49299">
    <property type="entry name" value="PKD domain"/>
    <property type="match status" value="2"/>
</dbReference>
<evidence type="ECO:0000256" key="1">
    <source>
        <dbReference type="ARBA" id="ARBA00004613"/>
    </source>
</evidence>
<comment type="subcellular location">
    <subcellularLocation>
        <location evidence="1">Secreted</location>
    </subcellularLocation>
</comment>
<dbReference type="EMBL" id="BAABJQ010000049">
    <property type="protein sequence ID" value="GAA5201257.1"/>
    <property type="molecule type" value="Genomic_DNA"/>
</dbReference>
<evidence type="ECO:0000256" key="3">
    <source>
        <dbReference type="ARBA" id="ARBA00022729"/>
    </source>
</evidence>